<comment type="caution">
    <text evidence="5">The sequence shown here is derived from an EMBL/GenBank/DDBJ whole genome shotgun (WGS) entry which is preliminary data.</text>
</comment>
<dbReference type="Gene3D" id="3.30.930.10">
    <property type="entry name" value="Bira Bifunctional Protein, Domain 2"/>
    <property type="match status" value="1"/>
</dbReference>
<dbReference type="Proteomes" id="UP001160882">
    <property type="component" value="Unassembled WGS sequence"/>
</dbReference>
<dbReference type="EMBL" id="JAOCGG010000050">
    <property type="protein sequence ID" value="MDH1632516.1"/>
    <property type="molecule type" value="Genomic_DNA"/>
</dbReference>
<dbReference type="Pfam" id="PF00152">
    <property type="entry name" value="tRNA-synt_2"/>
    <property type="match status" value="1"/>
</dbReference>
<evidence type="ECO:0000313" key="5">
    <source>
        <dbReference type="EMBL" id="MDH1632516.1"/>
    </source>
</evidence>
<dbReference type="InterPro" id="IPR045864">
    <property type="entry name" value="aa-tRNA-synth_II/BPL/LPL"/>
</dbReference>
<evidence type="ECO:0000256" key="2">
    <source>
        <dbReference type="ARBA" id="ARBA00022741"/>
    </source>
</evidence>
<dbReference type="PROSITE" id="PS50862">
    <property type="entry name" value="AA_TRNA_LIGASE_II"/>
    <property type="match status" value="1"/>
</dbReference>
<protein>
    <recommendedName>
        <fullName evidence="4">Aminoacyl-transfer RNA synthetases class-II family profile domain-containing protein</fullName>
    </recommendedName>
</protein>
<dbReference type="SUPFAM" id="SSF55681">
    <property type="entry name" value="Class II aaRS and biotin synthetases"/>
    <property type="match status" value="1"/>
</dbReference>
<organism evidence="5 6">
    <name type="scientific">Pseudomonas mosselii</name>
    <dbReference type="NCBI Taxonomy" id="78327"/>
    <lineage>
        <taxon>Bacteria</taxon>
        <taxon>Pseudomonadati</taxon>
        <taxon>Pseudomonadota</taxon>
        <taxon>Gammaproteobacteria</taxon>
        <taxon>Pseudomonadales</taxon>
        <taxon>Pseudomonadaceae</taxon>
        <taxon>Pseudomonas</taxon>
    </lineage>
</organism>
<evidence type="ECO:0000259" key="4">
    <source>
        <dbReference type="PROSITE" id="PS50862"/>
    </source>
</evidence>
<keyword evidence="1" id="KW-0436">Ligase</keyword>
<proteinExistence type="predicted"/>
<feature type="domain" description="Aminoacyl-transfer RNA synthetases class-II family profile" evidence="4">
    <location>
        <begin position="14"/>
        <end position="293"/>
    </location>
</feature>
<keyword evidence="2" id="KW-0547">Nucleotide-binding</keyword>
<keyword evidence="3" id="KW-0067">ATP-binding</keyword>
<dbReference type="PANTHER" id="PTHR42918:SF6">
    <property type="entry name" value="ELONGATION FACTOR P--(R)-BETA-LYSINE LIGASE"/>
    <property type="match status" value="1"/>
</dbReference>
<dbReference type="PANTHER" id="PTHR42918">
    <property type="entry name" value="LYSYL-TRNA SYNTHETASE"/>
    <property type="match status" value="1"/>
</dbReference>
<reference evidence="5" key="1">
    <citation type="submission" date="2022-09" db="EMBL/GenBank/DDBJ databases">
        <title>Intensive care unit water sources are persistently colonized with multi-drug resistant bacteria and are the site of extensive horizontal gene transfer of antibiotic resistance genes.</title>
        <authorList>
            <person name="Diorio-Toth L."/>
        </authorList>
    </citation>
    <scope>NUCLEOTIDE SEQUENCE</scope>
    <source>
        <strain evidence="5">GD03782</strain>
    </source>
</reference>
<dbReference type="InterPro" id="IPR006195">
    <property type="entry name" value="aa-tRNA-synth_II"/>
</dbReference>
<evidence type="ECO:0000256" key="1">
    <source>
        <dbReference type="ARBA" id="ARBA00022598"/>
    </source>
</evidence>
<dbReference type="GO" id="GO:0004824">
    <property type="term" value="F:lysine-tRNA ligase activity"/>
    <property type="evidence" value="ECO:0007669"/>
    <property type="project" value="TreeGrafter"/>
</dbReference>
<evidence type="ECO:0000313" key="6">
    <source>
        <dbReference type="Proteomes" id="UP001160882"/>
    </source>
</evidence>
<dbReference type="GO" id="GO:0006430">
    <property type="term" value="P:lysyl-tRNA aminoacylation"/>
    <property type="evidence" value="ECO:0007669"/>
    <property type="project" value="TreeGrafter"/>
</dbReference>
<gene>
    <name evidence="5" type="ORF">N5I14_19945</name>
</gene>
<dbReference type="GO" id="GO:0005524">
    <property type="term" value="F:ATP binding"/>
    <property type="evidence" value="ECO:0007669"/>
    <property type="project" value="InterPro"/>
</dbReference>
<dbReference type="RefSeq" id="WP_280083158.1">
    <property type="nucleotide sequence ID" value="NZ_JAOCGG010000050.1"/>
</dbReference>
<dbReference type="AlphaFoldDB" id="A0AA42URH8"/>
<sequence>MSPDTHPVLYKALMLRRIRQMLDSEGYLEIMTPILRRYPGDADRPRLQLSDGRWLRESSAFALRCNLQHAPAIYELAACFRPDALDATHLPEFTMLDLYRQDASLGEMLDLACRLVQTFYPGPIQVLSFASHLRDDLGIDLFADPAAGDELVRLFRQMYDEPDISPLWLIDRYITEQIEPLSRGCCMVVTDFPLLPEVRARRRDGGGAIVERFEILIDCVEVVHGYTDEDDPDRFEAQARHLASFGPEDAIMCALMRDGSVPPRSAGFGVGIERLCRMGLGLDSVEPLRTSLPFTAP</sequence>
<name>A0AA42URH8_9PSED</name>
<dbReference type="GO" id="GO:0000049">
    <property type="term" value="F:tRNA binding"/>
    <property type="evidence" value="ECO:0007669"/>
    <property type="project" value="TreeGrafter"/>
</dbReference>
<dbReference type="InterPro" id="IPR004364">
    <property type="entry name" value="Aa-tRNA-synt_II"/>
</dbReference>
<dbReference type="GO" id="GO:0005829">
    <property type="term" value="C:cytosol"/>
    <property type="evidence" value="ECO:0007669"/>
    <property type="project" value="TreeGrafter"/>
</dbReference>
<accession>A0AA42URH8</accession>
<evidence type="ECO:0000256" key="3">
    <source>
        <dbReference type="ARBA" id="ARBA00022840"/>
    </source>
</evidence>